<keyword evidence="1" id="KW-0472">Membrane</keyword>
<keyword evidence="1" id="KW-0812">Transmembrane</keyword>
<name>A0A381Y499_9ZZZZ</name>
<gene>
    <name evidence="2" type="ORF">METZ01_LOCUS124335</name>
</gene>
<feature type="non-terminal residue" evidence="2">
    <location>
        <position position="63"/>
    </location>
</feature>
<protein>
    <submittedName>
        <fullName evidence="2">Uncharacterized protein</fullName>
    </submittedName>
</protein>
<keyword evidence="1" id="KW-1133">Transmembrane helix</keyword>
<accession>A0A381Y499</accession>
<organism evidence="2">
    <name type="scientific">marine metagenome</name>
    <dbReference type="NCBI Taxonomy" id="408172"/>
    <lineage>
        <taxon>unclassified sequences</taxon>
        <taxon>metagenomes</taxon>
        <taxon>ecological metagenomes</taxon>
    </lineage>
</organism>
<proteinExistence type="predicted"/>
<dbReference type="AlphaFoldDB" id="A0A381Y499"/>
<feature type="transmembrane region" description="Helical" evidence="1">
    <location>
        <begin position="6"/>
        <end position="22"/>
    </location>
</feature>
<dbReference type="EMBL" id="UINC01017289">
    <property type="protein sequence ID" value="SVA71481.1"/>
    <property type="molecule type" value="Genomic_DNA"/>
</dbReference>
<evidence type="ECO:0000256" key="1">
    <source>
        <dbReference type="SAM" id="Phobius"/>
    </source>
</evidence>
<sequence length="63" mass="7217">MIEYIIPVVVVVILLYGIYYTITTKNKLGGGGIITGNVLLEQFDNEDKRRAKAEIRYQKEVKK</sequence>
<reference evidence="2" key="1">
    <citation type="submission" date="2018-05" db="EMBL/GenBank/DDBJ databases">
        <authorList>
            <person name="Lanie J.A."/>
            <person name="Ng W.-L."/>
            <person name="Kazmierczak K.M."/>
            <person name="Andrzejewski T.M."/>
            <person name="Davidsen T.M."/>
            <person name="Wayne K.J."/>
            <person name="Tettelin H."/>
            <person name="Glass J.I."/>
            <person name="Rusch D."/>
            <person name="Podicherti R."/>
            <person name="Tsui H.-C.T."/>
            <person name="Winkler M.E."/>
        </authorList>
    </citation>
    <scope>NUCLEOTIDE SEQUENCE</scope>
</reference>
<evidence type="ECO:0000313" key="2">
    <source>
        <dbReference type="EMBL" id="SVA71481.1"/>
    </source>
</evidence>